<evidence type="ECO:0000313" key="3">
    <source>
        <dbReference type="Proteomes" id="UP000553343"/>
    </source>
</evidence>
<dbReference type="EMBL" id="JACADJ010000032">
    <property type="protein sequence ID" value="NWH05387.1"/>
    <property type="molecule type" value="Genomic_DNA"/>
</dbReference>
<accession>A0A850TAY0</accession>
<proteinExistence type="predicted"/>
<keyword evidence="3" id="KW-1185">Reference proteome</keyword>
<dbReference type="Proteomes" id="UP000553343">
    <property type="component" value="Unassembled WGS sequence"/>
</dbReference>
<feature type="transmembrane region" description="Helical" evidence="1">
    <location>
        <begin position="58"/>
        <end position="78"/>
    </location>
</feature>
<sequence>MEEKKHLFDDPKNVKRLLAVFFACVVGLLVLNGVYLYLAKHHVIHHHAYYEWENFWGFYSFYGFVACVILVLVSKYVLRPLVKRREDYYDQ</sequence>
<organism evidence="2 3">
    <name type="scientific">Desulfobacter latus</name>
    <dbReference type="NCBI Taxonomy" id="2292"/>
    <lineage>
        <taxon>Bacteria</taxon>
        <taxon>Pseudomonadati</taxon>
        <taxon>Thermodesulfobacteriota</taxon>
        <taxon>Desulfobacteria</taxon>
        <taxon>Desulfobacterales</taxon>
        <taxon>Desulfobacteraceae</taxon>
        <taxon>Desulfobacter</taxon>
    </lineage>
</organism>
<protein>
    <submittedName>
        <fullName evidence="2">Uncharacterized protein</fullName>
    </submittedName>
</protein>
<keyword evidence="1" id="KW-1133">Transmembrane helix</keyword>
<comment type="caution">
    <text evidence="2">The sequence shown here is derived from an EMBL/GenBank/DDBJ whole genome shotgun (WGS) entry which is preliminary data.</text>
</comment>
<reference evidence="2 3" key="1">
    <citation type="submission" date="2020-06" db="EMBL/GenBank/DDBJ databases">
        <title>High-quality draft genome of sulfate reducer Desulfobacter latus type strain AcrS2 isolated from marine sediment.</title>
        <authorList>
            <person name="Hoppe M."/>
            <person name="Larsen C.K."/>
            <person name="Marshall I.P.G."/>
            <person name="Schramm A."/>
            <person name="Marietou A.G."/>
        </authorList>
    </citation>
    <scope>NUCLEOTIDE SEQUENCE [LARGE SCALE GENOMIC DNA]</scope>
    <source>
        <strain evidence="2 3">AcRS2</strain>
    </source>
</reference>
<gene>
    <name evidence="2" type="ORF">HXW94_10380</name>
</gene>
<evidence type="ECO:0000256" key="1">
    <source>
        <dbReference type="SAM" id="Phobius"/>
    </source>
</evidence>
<keyword evidence="1" id="KW-0472">Membrane</keyword>
<feature type="transmembrane region" description="Helical" evidence="1">
    <location>
        <begin position="17"/>
        <end position="38"/>
    </location>
</feature>
<keyword evidence="1" id="KW-0812">Transmembrane</keyword>
<dbReference type="RefSeq" id="WP_178366841.1">
    <property type="nucleotide sequence ID" value="NZ_JACADJ010000032.1"/>
</dbReference>
<dbReference type="AlphaFoldDB" id="A0A850TAY0"/>
<name>A0A850TAY0_9BACT</name>
<evidence type="ECO:0000313" key="2">
    <source>
        <dbReference type="EMBL" id="NWH05387.1"/>
    </source>
</evidence>